<dbReference type="InterPro" id="IPR007630">
    <property type="entry name" value="RNA_pol_sigma70_r4"/>
</dbReference>
<evidence type="ECO:0000256" key="7">
    <source>
        <dbReference type="SAM" id="MobiDB-lite"/>
    </source>
</evidence>
<feature type="region of interest" description="Sigma-70 factor domain-2" evidence="6">
    <location>
        <begin position="138"/>
        <end position="208"/>
    </location>
</feature>
<evidence type="ECO:0000259" key="9">
    <source>
        <dbReference type="PROSITE" id="PS00716"/>
    </source>
</evidence>
<feature type="domain" description="RNA polymerase sigma-70" evidence="9">
    <location>
        <begin position="332"/>
        <end position="358"/>
    </location>
</feature>
<feature type="region of interest" description="Disordered" evidence="7">
    <location>
        <begin position="266"/>
        <end position="297"/>
    </location>
</feature>
<dbReference type="InterPro" id="IPR050239">
    <property type="entry name" value="Sigma-70_RNA_pol_init_factors"/>
</dbReference>
<dbReference type="Pfam" id="PF04539">
    <property type="entry name" value="Sigma70_r3"/>
    <property type="match status" value="1"/>
</dbReference>
<dbReference type="HAMAP" id="MF_00963">
    <property type="entry name" value="Sigma70_RpoD_SigA"/>
    <property type="match status" value="1"/>
</dbReference>
<gene>
    <name evidence="10" type="primary">rpoD</name>
    <name evidence="6" type="synonym">sigA</name>
    <name evidence="10" type="ORF">CEE75_12900</name>
</gene>
<dbReference type="Pfam" id="PF00140">
    <property type="entry name" value="Sigma70_r1_2"/>
    <property type="match status" value="1"/>
</dbReference>
<evidence type="ECO:0000313" key="11">
    <source>
        <dbReference type="Proteomes" id="UP000295195"/>
    </source>
</evidence>
<dbReference type="Gene3D" id="1.10.10.10">
    <property type="entry name" value="Winged helix-like DNA-binding domain superfamily/Winged helix DNA-binding domain"/>
    <property type="match status" value="2"/>
</dbReference>
<evidence type="ECO:0000259" key="8">
    <source>
        <dbReference type="PROSITE" id="PS00715"/>
    </source>
</evidence>
<dbReference type="CDD" id="cd06171">
    <property type="entry name" value="Sigma70_r4"/>
    <property type="match status" value="1"/>
</dbReference>
<feature type="domain" description="RNA polymerase sigma-70" evidence="8">
    <location>
        <begin position="162"/>
        <end position="175"/>
    </location>
</feature>
<dbReference type="GO" id="GO:0005737">
    <property type="term" value="C:cytoplasm"/>
    <property type="evidence" value="ECO:0007669"/>
    <property type="project" value="UniProtKB-SubCell"/>
</dbReference>
<evidence type="ECO:0000256" key="3">
    <source>
        <dbReference type="ARBA" id="ARBA00023082"/>
    </source>
</evidence>
<dbReference type="Pfam" id="PF04542">
    <property type="entry name" value="Sigma70_r2"/>
    <property type="match status" value="1"/>
</dbReference>
<proteinExistence type="inferred from homology"/>
<evidence type="ECO:0000313" key="10">
    <source>
        <dbReference type="EMBL" id="TDN28496.1"/>
    </source>
</evidence>
<sequence>MALEKDQNKPTLDEAVKKLINDIKDDSEITEDVFTQSLIKPYHLERKEIDILVQEFEDNGISIVDENGDPSNLALQKDVDAEKQELKTTSMTRTSRKTDDSIRLYLKQIGRIPLLKPEEEISLAKKVHEGDQEAKEKLANSNLRLVVSIAKRYVGRDLSFLDLIQEGNIGLMKAVEKFDYKLGYRFSTYATWWIRQAITRAIADQSRTIRIPVHIVETMNKMGRVQRELAQDLGREPVSEELAAELDITIDRVREIKKVSQRPLSLETPVGDDDENSNLGEFIEDKNAPDPESTAQSEMLRNQIDETLDTLTNREETVLRLRYGLDDGRGRTLEEVGRVFGISRERVRQIESKALRKLRTRNRERALRQYL</sequence>
<dbReference type="PANTHER" id="PTHR30603">
    <property type="entry name" value="RNA POLYMERASE SIGMA FACTOR RPO"/>
    <property type="match status" value="1"/>
</dbReference>
<feature type="region of interest" description="Sigma-70 factor domain-4" evidence="6">
    <location>
        <begin position="307"/>
        <end position="360"/>
    </location>
</feature>
<evidence type="ECO:0000256" key="1">
    <source>
        <dbReference type="ARBA" id="ARBA00022490"/>
    </source>
</evidence>
<organism evidence="10 11">
    <name type="scientific">Lactobacillus crispatus</name>
    <dbReference type="NCBI Taxonomy" id="47770"/>
    <lineage>
        <taxon>Bacteria</taxon>
        <taxon>Bacillati</taxon>
        <taxon>Bacillota</taxon>
        <taxon>Bacilli</taxon>
        <taxon>Lactobacillales</taxon>
        <taxon>Lactobacillaceae</taxon>
        <taxon>Lactobacillus</taxon>
    </lineage>
</organism>
<dbReference type="RefSeq" id="WP_060463007.1">
    <property type="nucleotide sequence ID" value="NZ_LJON01000150.1"/>
</dbReference>
<dbReference type="EMBL" id="NKLP01000285">
    <property type="protein sequence ID" value="TDN28496.1"/>
    <property type="molecule type" value="Genomic_DNA"/>
</dbReference>
<keyword evidence="1 6" id="KW-0963">Cytoplasm</keyword>
<feature type="DNA-binding region" description="H-T-H motif" evidence="6">
    <location>
        <begin position="333"/>
        <end position="352"/>
    </location>
</feature>
<dbReference type="InterPro" id="IPR028630">
    <property type="entry name" value="Sigma70_RpoD"/>
</dbReference>
<keyword evidence="3 6" id="KW-0731">Sigma factor</keyword>
<dbReference type="Gene3D" id="1.20.120.1810">
    <property type="match status" value="1"/>
</dbReference>
<dbReference type="InterPro" id="IPR007627">
    <property type="entry name" value="RNA_pol_sigma70_r2"/>
</dbReference>
<dbReference type="PANTHER" id="PTHR30603:SF60">
    <property type="entry name" value="RNA POLYMERASE SIGMA FACTOR RPOD"/>
    <property type="match status" value="1"/>
</dbReference>
<dbReference type="PROSITE" id="PS00715">
    <property type="entry name" value="SIGMA70_1"/>
    <property type="match status" value="1"/>
</dbReference>
<dbReference type="GO" id="GO:0006352">
    <property type="term" value="P:DNA-templated transcription initiation"/>
    <property type="evidence" value="ECO:0007669"/>
    <property type="project" value="UniProtKB-UniRule"/>
</dbReference>
<dbReference type="PROSITE" id="PS00716">
    <property type="entry name" value="SIGMA70_2"/>
    <property type="match status" value="1"/>
</dbReference>
<comment type="similarity">
    <text evidence="6">Belongs to the sigma-70 factor family. RpoD/SigA subfamily.</text>
</comment>
<dbReference type="Pfam" id="PF04545">
    <property type="entry name" value="Sigma70_r4"/>
    <property type="match status" value="1"/>
</dbReference>
<comment type="function">
    <text evidence="6">Sigma factors are initiation factors that promote the attachment of RNA polymerase to specific initiation sites and are then released. This sigma factor is the primary sigma factor during exponential growth.</text>
</comment>
<dbReference type="AlphaFoldDB" id="A0A4V6PQ46"/>
<dbReference type="SUPFAM" id="SSF88946">
    <property type="entry name" value="Sigma2 domain of RNA polymerase sigma factors"/>
    <property type="match status" value="1"/>
</dbReference>
<dbReference type="NCBIfam" id="TIGR02937">
    <property type="entry name" value="sigma70-ECF"/>
    <property type="match status" value="1"/>
</dbReference>
<dbReference type="PRINTS" id="PR00046">
    <property type="entry name" value="SIGMA70FCT"/>
</dbReference>
<evidence type="ECO:0000256" key="5">
    <source>
        <dbReference type="ARBA" id="ARBA00023163"/>
    </source>
</evidence>
<comment type="caution">
    <text evidence="10">The sequence shown here is derived from an EMBL/GenBank/DDBJ whole genome shotgun (WGS) entry which is preliminary data.</text>
</comment>
<reference evidence="10 11" key="1">
    <citation type="submission" date="2017-06" db="EMBL/GenBank/DDBJ databases">
        <authorList>
            <person name="Swanenburg J."/>
            <person name="Kort R."/>
        </authorList>
    </citation>
    <scope>NUCLEOTIDE SEQUENCE [LARGE SCALE GENOMIC DNA]</scope>
    <source>
        <strain evidence="10 11">RL05</strain>
    </source>
</reference>
<comment type="subunit">
    <text evidence="6">Interacts transiently with the RNA polymerase catalytic core.</text>
</comment>
<feature type="short sequence motif" description="Interaction with polymerase core subunit RpoC" evidence="6">
    <location>
        <begin position="162"/>
        <end position="165"/>
    </location>
</feature>
<comment type="subcellular location">
    <subcellularLocation>
        <location evidence="6">Cytoplasm</location>
    </subcellularLocation>
</comment>
<dbReference type="InterPro" id="IPR009042">
    <property type="entry name" value="RNA_pol_sigma70_r1_2"/>
</dbReference>
<dbReference type="SUPFAM" id="SSF88659">
    <property type="entry name" value="Sigma3 and sigma4 domains of RNA polymerase sigma factors"/>
    <property type="match status" value="2"/>
</dbReference>
<dbReference type="Proteomes" id="UP000295195">
    <property type="component" value="Unassembled WGS sequence"/>
</dbReference>
<dbReference type="InterPro" id="IPR012760">
    <property type="entry name" value="RNA_pol_sigma_RpoD_C"/>
</dbReference>
<dbReference type="GO" id="GO:0016987">
    <property type="term" value="F:sigma factor activity"/>
    <property type="evidence" value="ECO:0007669"/>
    <property type="project" value="UniProtKB-UniRule"/>
</dbReference>
<dbReference type="InterPro" id="IPR007624">
    <property type="entry name" value="RNA_pol_sigma70_r3"/>
</dbReference>
<dbReference type="InterPro" id="IPR014284">
    <property type="entry name" value="RNA_pol_sigma-70_dom"/>
</dbReference>
<comment type="caution">
    <text evidence="6">Lacks conserved residue(s) required for the propagation of feature annotation.</text>
</comment>
<keyword evidence="2 6" id="KW-0805">Transcription regulation</keyword>
<protein>
    <recommendedName>
        <fullName evidence="6">RNA polymerase sigma factor SigA</fullName>
    </recommendedName>
</protein>
<dbReference type="FunFam" id="1.10.601.10:FF:000001">
    <property type="entry name" value="RNA polymerase sigma factor SigA"/>
    <property type="match status" value="1"/>
</dbReference>
<keyword evidence="4 6" id="KW-0238">DNA-binding</keyword>
<evidence type="ECO:0000256" key="6">
    <source>
        <dbReference type="HAMAP-Rule" id="MF_00963"/>
    </source>
</evidence>
<dbReference type="InterPro" id="IPR036388">
    <property type="entry name" value="WH-like_DNA-bd_sf"/>
</dbReference>
<dbReference type="NCBIfam" id="TIGR02393">
    <property type="entry name" value="RpoD_Cterm"/>
    <property type="match status" value="1"/>
</dbReference>
<evidence type="ECO:0000256" key="4">
    <source>
        <dbReference type="ARBA" id="ARBA00023125"/>
    </source>
</evidence>
<name>A0A4V6PQ46_9LACO</name>
<dbReference type="GO" id="GO:0003677">
    <property type="term" value="F:DNA binding"/>
    <property type="evidence" value="ECO:0007669"/>
    <property type="project" value="UniProtKB-UniRule"/>
</dbReference>
<keyword evidence="5 6" id="KW-0804">Transcription</keyword>
<dbReference type="InterPro" id="IPR013324">
    <property type="entry name" value="RNA_pol_sigma_r3/r4-like"/>
</dbReference>
<dbReference type="InterPro" id="IPR013325">
    <property type="entry name" value="RNA_pol_sigma_r2"/>
</dbReference>
<accession>A0A4V6PQ46</accession>
<dbReference type="InterPro" id="IPR000943">
    <property type="entry name" value="RNA_pol_sigma70"/>
</dbReference>
<dbReference type="Gene3D" id="1.10.601.10">
    <property type="entry name" value="RNA Polymerase Primary Sigma Factor"/>
    <property type="match status" value="1"/>
</dbReference>
<evidence type="ECO:0000256" key="2">
    <source>
        <dbReference type="ARBA" id="ARBA00023015"/>
    </source>
</evidence>